<evidence type="ECO:0000256" key="5">
    <source>
        <dbReference type="PROSITE-ProRule" id="PRU01240"/>
    </source>
</evidence>
<dbReference type="EMBL" id="CP035945">
    <property type="protein sequence ID" value="QBE94945.1"/>
    <property type="molecule type" value="Genomic_DNA"/>
</dbReference>
<keyword evidence="3 7" id="KW-0378">Hydrolase</keyword>
<dbReference type="InterPro" id="IPR017310">
    <property type="entry name" value="Pept_S8A_subtilisin_clostridia"/>
</dbReference>
<dbReference type="PANTHER" id="PTHR43806">
    <property type="entry name" value="PEPTIDASE S8"/>
    <property type="match status" value="1"/>
</dbReference>
<proteinExistence type="inferred from homology"/>
<dbReference type="PROSITE" id="PS00136">
    <property type="entry name" value="SUBTILASE_ASP"/>
    <property type="match status" value="1"/>
</dbReference>
<dbReference type="RefSeq" id="WP_118476775.1">
    <property type="nucleotide sequence ID" value="NZ_CP035945.1"/>
</dbReference>
<dbReference type="Pfam" id="PF00082">
    <property type="entry name" value="Peptidase_S8"/>
    <property type="match status" value="2"/>
</dbReference>
<feature type="domain" description="Peptidase S8/S53" evidence="6">
    <location>
        <begin position="425"/>
        <end position="546"/>
    </location>
</feature>
<dbReference type="InterPro" id="IPR022398">
    <property type="entry name" value="Peptidase_S8_His-AS"/>
</dbReference>
<evidence type="ECO:0000259" key="6">
    <source>
        <dbReference type="Pfam" id="PF00082"/>
    </source>
</evidence>
<dbReference type="CDD" id="cd07478">
    <property type="entry name" value="Peptidases_S8_CspA-like"/>
    <property type="match status" value="1"/>
</dbReference>
<evidence type="ECO:0000256" key="1">
    <source>
        <dbReference type="ARBA" id="ARBA00011073"/>
    </source>
</evidence>
<evidence type="ECO:0000313" key="8">
    <source>
        <dbReference type="Proteomes" id="UP000289794"/>
    </source>
</evidence>
<name>A0A4P6LTJ0_9FIRM</name>
<protein>
    <submittedName>
        <fullName evidence="7">C5a peptidase</fullName>
        <ecNumber evidence="7">3.4.21.110</ecNumber>
    </submittedName>
</protein>
<dbReference type="GO" id="GO:0006508">
    <property type="term" value="P:proteolysis"/>
    <property type="evidence" value="ECO:0007669"/>
    <property type="project" value="UniProtKB-KW"/>
</dbReference>
<dbReference type="InterPro" id="IPR050131">
    <property type="entry name" value="Peptidase_S8_subtilisin-like"/>
</dbReference>
<dbReference type="InterPro" id="IPR036852">
    <property type="entry name" value="Peptidase_S8/S53_dom_sf"/>
</dbReference>
<dbReference type="PIRSF" id="PIRSF037894">
    <property type="entry name" value="Subtilisin_rel_CspABC"/>
    <property type="match status" value="1"/>
</dbReference>
<dbReference type="AlphaFoldDB" id="A0A4P6LTJ0"/>
<gene>
    <name evidence="7" type="primary">scpA_1</name>
    <name evidence="7" type="ORF">PMF13cell1_00440</name>
</gene>
<dbReference type="InterPro" id="IPR034045">
    <property type="entry name" value="Pep_S8_CspA-like"/>
</dbReference>
<evidence type="ECO:0000313" key="7">
    <source>
        <dbReference type="EMBL" id="QBE94945.1"/>
    </source>
</evidence>
<comment type="similarity">
    <text evidence="1 5">Belongs to the peptidase S8 family.</text>
</comment>
<dbReference type="EC" id="3.4.21.110" evidence="7"/>
<dbReference type="GO" id="GO:0004252">
    <property type="term" value="F:serine-type endopeptidase activity"/>
    <property type="evidence" value="ECO:0007669"/>
    <property type="project" value="InterPro"/>
</dbReference>
<accession>A0A4P6LTJ0</accession>
<dbReference type="InterPro" id="IPR015500">
    <property type="entry name" value="Peptidase_S8_subtilisin-rel"/>
</dbReference>
<evidence type="ECO:0000256" key="4">
    <source>
        <dbReference type="ARBA" id="ARBA00022825"/>
    </source>
</evidence>
<dbReference type="InterPro" id="IPR000209">
    <property type="entry name" value="Peptidase_S8/S53_dom"/>
</dbReference>
<feature type="domain" description="Peptidase S8/S53" evidence="6">
    <location>
        <begin position="91"/>
        <end position="286"/>
    </location>
</feature>
<dbReference type="PROSITE" id="PS00137">
    <property type="entry name" value="SUBTILASE_HIS"/>
    <property type="match status" value="1"/>
</dbReference>
<keyword evidence="2" id="KW-0645">Protease</keyword>
<organism evidence="7 8">
    <name type="scientific">Blautia producta</name>
    <dbReference type="NCBI Taxonomy" id="33035"/>
    <lineage>
        <taxon>Bacteria</taxon>
        <taxon>Bacillati</taxon>
        <taxon>Bacillota</taxon>
        <taxon>Clostridia</taxon>
        <taxon>Lachnospirales</taxon>
        <taxon>Lachnospiraceae</taxon>
        <taxon>Blautia</taxon>
    </lineage>
</organism>
<evidence type="ECO:0000256" key="3">
    <source>
        <dbReference type="ARBA" id="ARBA00022801"/>
    </source>
</evidence>
<evidence type="ECO:0000256" key="2">
    <source>
        <dbReference type="ARBA" id="ARBA00022670"/>
    </source>
</evidence>
<dbReference type="SUPFAM" id="SSF52743">
    <property type="entry name" value="Subtilisin-like"/>
    <property type="match status" value="1"/>
</dbReference>
<keyword evidence="4" id="KW-0720">Serine protease</keyword>
<dbReference type="Gene3D" id="2.60.120.1290">
    <property type="match status" value="1"/>
</dbReference>
<dbReference type="Proteomes" id="UP000289794">
    <property type="component" value="Chromosome"/>
</dbReference>
<reference evidence="7 8" key="1">
    <citation type="submission" date="2019-01" db="EMBL/GenBank/DDBJ databases">
        <title>PMF-metabolizing Aryl O-demethylase.</title>
        <authorList>
            <person name="Kim M."/>
        </authorList>
    </citation>
    <scope>NUCLEOTIDE SEQUENCE [LARGE SCALE GENOMIC DNA]</scope>
    <source>
        <strain evidence="7 8">PMF1</strain>
    </source>
</reference>
<comment type="caution">
    <text evidence="5">Lacks conserved residue(s) required for the propagation of feature annotation.</text>
</comment>
<dbReference type="KEGG" id="bpro:PMF13cell1_00440"/>
<sequence>MNKIIDEDYYDLIFNILLGELDNADNTNGNITYLNERHMLIHTKRNEEDICELGQTPYHRFPSLFTLTSTISMEKSGIGEVQRNNYLSLYGQGVLIGLIDTGIDYLNPVFRKKDNTTKINCIWDQTIESDNKPKDFSYGTEYNKVQINMALQSNSPLEEVPTIDDNGHGTAIASIIVGNEDSENDFSGVVPDAEIAVVKLKKAKKNLYDIFLVPEDKLCFQESDVILAIRYLVTKARELQRPLAICLAIGTSQGGHDGLGATSSYINYLSQISKIGIVVAAGNEGNKRRHFYSNIPRNGNLENIEINIGEDDKEFSLEVWMNVPARCTVELITPTGETTKMVYPSISSCQKYNFVFNQSTVWINNSLFEQETGDQLILIRFRNAISGIWNLKLVNLDQKPFELHAWLPNGDLISDSTFFIRANPYTTITSPGNARIPLTVSSYNPINDSFYIESSRGYNRAGIIKPDLAAPGVDIPCALLNNKFGTISGTGAAAAHTTGIMAMILEWADVRGNYTSITGNDINRLLIRGANREESIIYPNEEWGYGKIDVNRFFENLGLF</sequence>
<dbReference type="Gene3D" id="3.40.50.200">
    <property type="entry name" value="Peptidase S8/S53 domain"/>
    <property type="match status" value="1"/>
</dbReference>
<dbReference type="InterPro" id="IPR023827">
    <property type="entry name" value="Peptidase_S8_Asp-AS"/>
</dbReference>
<dbReference type="PROSITE" id="PS51892">
    <property type="entry name" value="SUBTILASE"/>
    <property type="match status" value="1"/>
</dbReference>
<dbReference type="PANTHER" id="PTHR43806:SF11">
    <property type="entry name" value="CEREVISIN-RELATED"/>
    <property type="match status" value="1"/>
</dbReference>
<dbReference type="PRINTS" id="PR00723">
    <property type="entry name" value="SUBTILISIN"/>
</dbReference>